<dbReference type="Pfam" id="PF00909">
    <property type="entry name" value="Ammonium_transp"/>
    <property type="match status" value="1"/>
</dbReference>
<evidence type="ECO:0000259" key="6">
    <source>
        <dbReference type="Pfam" id="PF00909"/>
    </source>
</evidence>
<evidence type="ECO:0000256" key="5">
    <source>
        <dbReference type="SAM" id="Phobius"/>
    </source>
</evidence>
<keyword evidence="2 5" id="KW-0812">Transmembrane</keyword>
<dbReference type="EMBL" id="AUZZ01007379">
    <property type="protein sequence ID" value="EQD42706.1"/>
    <property type="molecule type" value="Genomic_DNA"/>
</dbReference>
<dbReference type="InterPro" id="IPR029020">
    <property type="entry name" value="Ammonium/urea_transptr"/>
</dbReference>
<feature type="transmembrane region" description="Helical" evidence="5">
    <location>
        <begin position="97"/>
        <end position="118"/>
    </location>
</feature>
<proteinExistence type="predicted"/>
<organism evidence="7">
    <name type="scientific">mine drainage metagenome</name>
    <dbReference type="NCBI Taxonomy" id="410659"/>
    <lineage>
        <taxon>unclassified sequences</taxon>
        <taxon>metagenomes</taxon>
        <taxon>ecological metagenomes</taxon>
    </lineage>
</organism>
<name>T0Z442_9ZZZZ</name>
<gene>
    <name evidence="7" type="ORF">B2A_10228</name>
</gene>
<comment type="caution">
    <text evidence="7">The sequence shown here is derived from an EMBL/GenBank/DDBJ whole genome shotgun (WGS) entry which is preliminary data.</text>
</comment>
<dbReference type="PANTHER" id="PTHR11730">
    <property type="entry name" value="AMMONIUM TRANSPORTER"/>
    <property type="match status" value="1"/>
</dbReference>
<evidence type="ECO:0000256" key="2">
    <source>
        <dbReference type="ARBA" id="ARBA00022692"/>
    </source>
</evidence>
<feature type="transmembrane region" description="Helical" evidence="5">
    <location>
        <begin position="209"/>
        <end position="230"/>
    </location>
</feature>
<feature type="transmembrane region" description="Helical" evidence="5">
    <location>
        <begin position="185"/>
        <end position="203"/>
    </location>
</feature>
<sequence length="270" mass="28662">TVIWTIPVSWIWNPSGWLYSLGVRDFAGGLLVHAAAAFAALGILSQVWLEEKRRGMRETKQVPISLNRGWLTLAILLLWMGWFGFNPGTELGLNYSTIMILLATFISGSAGMLSTMFFKYLETGENPGMLYAVNGTLMGLVVITPLAGFISAGSALILGIISGPLFIIGEKLLSRAKWFADPVGVLSVHGVGGVFGVLMIGFFSQNAFASAAGFASVPNGLLFGGGFSALHQLGLESFAVIVVGAFIFVVSFALSFAISKITNGILVEES</sequence>
<dbReference type="PANTHER" id="PTHR11730:SF89">
    <property type="entry name" value="AMMONIUM TRANSPORTER SLL0108-RELATED"/>
    <property type="match status" value="1"/>
</dbReference>
<feature type="transmembrane region" description="Helical" evidence="5">
    <location>
        <begin position="130"/>
        <end position="150"/>
    </location>
</feature>
<protein>
    <submittedName>
        <fullName evidence="7">Ammonium transporter</fullName>
    </submittedName>
</protein>
<dbReference type="InterPro" id="IPR024041">
    <property type="entry name" value="NH4_transpt_AmtB-like_dom"/>
</dbReference>
<dbReference type="GO" id="GO:0097272">
    <property type="term" value="P:ammonium homeostasis"/>
    <property type="evidence" value="ECO:0007669"/>
    <property type="project" value="TreeGrafter"/>
</dbReference>
<reference evidence="7" key="2">
    <citation type="journal article" date="2014" name="ISME J.">
        <title>Microbial stratification in low pH oxic and suboxic macroscopic growths along an acid mine drainage.</title>
        <authorList>
            <person name="Mendez-Garcia C."/>
            <person name="Mesa V."/>
            <person name="Sprenger R.R."/>
            <person name="Richter M."/>
            <person name="Diez M.S."/>
            <person name="Solano J."/>
            <person name="Bargiela R."/>
            <person name="Golyshina O.V."/>
            <person name="Manteca A."/>
            <person name="Ramos J.L."/>
            <person name="Gallego J.R."/>
            <person name="Llorente I."/>
            <person name="Martins Dos Santos V.A."/>
            <person name="Jensen O.N."/>
            <person name="Pelaez A.I."/>
            <person name="Sanchez J."/>
            <person name="Ferrer M."/>
        </authorList>
    </citation>
    <scope>NUCLEOTIDE SEQUENCE</scope>
</reference>
<dbReference type="GO" id="GO:0016020">
    <property type="term" value="C:membrane"/>
    <property type="evidence" value="ECO:0007669"/>
    <property type="project" value="UniProtKB-SubCell"/>
</dbReference>
<comment type="subcellular location">
    <subcellularLocation>
        <location evidence="1">Membrane</location>
        <topology evidence="1">Multi-pass membrane protein</topology>
    </subcellularLocation>
</comment>
<evidence type="ECO:0000256" key="1">
    <source>
        <dbReference type="ARBA" id="ARBA00004141"/>
    </source>
</evidence>
<dbReference type="GO" id="GO:0008519">
    <property type="term" value="F:ammonium channel activity"/>
    <property type="evidence" value="ECO:0007669"/>
    <property type="project" value="InterPro"/>
</dbReference>
<accession>T0Z442</accession>
<dbReference type="Gene3D" id="1.10.3430.10">
    <property type="entry name" value="Ammonium transporter AmtB like domains"/>
    <property type="match status" value="1"/>
</dbReference>
<feature type="transmembrane region" description="Helical" evidence="5">
    <location>
        <begin position="237"/>
        <end position="258"/>
    </location>
</feature>
<dbReference type="SUPFAM" id="SSF111352">
    <property type="entry name" value="Ammonium transporter"/>
    <property type="match status" value="1"/>
</dbReference>
<evidence type="ECO:0000256" key="3">
    <source>
        <dbReference type="ARBA" id="ARBA00022989"/>
    </source>
</evidence>
<feature type="transmembrane region" description="Helical" evidence="5">
    <location>
        <begin position="69"/>
        <end position="85"/>
    </location>
</feature>
<feature type="domain" description="Ammonium transporter AmtB-like" evidence="6">
    <location>
        <begin position="4"/>
        <end position="267"/>
    </location>
</feature>
<dbReference type="AlphaFoldDB" id="T0Z442"/>
<feature type="transmembrane region" description="Helical" evidence="5">
    <location>
        <begin position="26"/>
        <end position="49"/>
    </location>
</feature>
<reference evidence="7" key="1">
    <citation type="submission" date="2013-08" db="EMBL/GenBank/DDBJ databases">
        <authorList>
            <person name="Mendez C."/>
            <person name="Richter M."/>
            <person name="Ferrer M."/>
            <person name="Sanchez J."/>
        </authorList>
    </citation>
    <scope>NUCLEOTIDE SEQUENCE</scope>
</reference>
<keyword evidence="4 5" id="KW-0472">Membrane</keyword>
<evidence type="ECO:0000256" key="4">
    <source>
        <dbReference type="ARBA" id="ARBA00023136"/>
    </source>
</evidence>
<evidence type="ECO:0000313" key="7">
    <source>
        <dbReference type="EMBL" id="EQD42706.1"/>
    </source>
</evidence>
<feature type="non-terminal residue" evidence="7">
    <location>
        <position position="1"/>
    </location>
</feature>
<keyword evidence="3 5" id="KW-1133">Transmembrane helix</keyword>